<protein>
    <submittedName>
        <fullName evidence="2">Ferredoxin</fullName>
    </submittedName>
</protein>
<dbReference type="RefSeq" id="WP_004093933.1">
    <property type="nucleotide sequence ID" value="NZ_AFGF01000050.1"/>
</dbReference>
<evidence type="ECO:0000259" key="1">
    <source>
        <dbReference type="PROSITE" id="PS51085"/>
    </source>
</evidence>
<dbReference type="Pfam" id="PF17651">
    <property type="entry name" value="Raco_middle"/>
    <property type="match status" value="1"/>
</dbReference>
<keyword evidence="3" id="KW-1185">Reference proteome</keyword>
<dbReference type="OrthoDB" id="9810588at2"/>
<dbReference type="EMBL" id="AFGF01000050">
    <property type="protein sequence ID" value="EGO64662.1"/>
    <property type="molecule type" value="Genomic_DNA"/>
</dbReference>
<dbReference type="Gene3D" id="3.10.20.880">
    <property type="match status" value="1"/>
</dbReference>
<dbReference type="CDD" id="cd00207">
    <property type="entry name" value="fer2"/>
    <property type="match status" value="1"/>
</dbReference>
<evidence type="ECO:0000313" key="2">
    <source>
        <dbReference type="EMBL" id="EGO64662.1"/>
    </source>
</evidence>
<dbReference type="GO" id="GO:0051536">
    <property type="term" value="F:iron-sulfur cluster binding"/>
    <property type="evidence" value="ECO:0007669"/>
    <property type="project" value="InterPro"/>
</dbReference>
<evidence type="ECO:0000313" key="3">
    <source>
        <dbReference type="Proteomes" id="UP000003240"/>
    </source>
</evidence>
<dbReference type="AlphaFoldDB" id="F7NGT1"/>
<dbReference type="InterPro" id="IPR042259">
    <property type="entry name" value="Raco-like_middle_sf"/>
</dbReference>
<dbReference type="Pfam" id="PF14574">
    <property type="entry name" value="RACo_C_ter"/>
    <property type="match status" value="1"/>
</dbReference>
<dbReference type="Gene3D" id="3.10.20.30">
    <property type="match status" value="1"/>
</dbReference>
<dbReference type="eggNOG" id="COG0633">
    <property type="taxonomic scope" value="Bacteria"/>
</dbReference>
<dbReference type="SUPFAM" id="SSF54292">
    <property type="entry name" value="2Fe-2S ferredoxin-like"/>
    <property type="match status" value="1"/>
</dbReference>
<name>F7NGT1_9FIRM</name>
<reference evidence="2 3" key="1">
    <citation type="journal article" date="2011" name="EMBO J.">
        <title>Structural diversity of bacterial flagellar motors.</title>
        <authorList>
            <person name="Chen S."/>
            <person name="Beeby M."/>
            <person name="Murphy G.E."/>
            <person name="Leadbetter J.R."/>
            <person name="Hendrixson D.R."/>
            <person name="Briegel A."/>
            <person name="Li Z."/>
            <person name="Shi J."/>
            <person name="Tocheva E.I."/>
            <person name="Muller A."/>
            <person name="Dobro M.J."/>
            <person name="Jensen G.J."/>
        </authorList>
    </citation>
    <scope>NUCLEOTIDE SEQUENCE [LARGE SCALE GENOMIC DNA]</scope>
    <source>
        <strain evidence="2 3">DSM 6540</strain>
    </source>
</reference>
<dbReference type="Gene3D" id="3.30.420.480">
    <property type="entry name" value="Domain of unknown function (DUF4445)"/>
    <property type="match status" value="1"/>
</dbReference>
<dbReference type="InterPro" id="IPR027980">
    <property type="entry name" value="RACo_C"/>
</dbReference>
<dbReference type="PROSITE" id="PS51085">
    <property type="entry name" value="2FE2S_FER_2"/>
    <property type="match status" value="1"/>
</dbReference>
<dbReference type="Proteomes" id="UP000003240">
    <property type="component" value="Unassembled WGS sequence"/>
</dbReference>
<sequence>MQQCTVLFQPDNIRLEVDKGTDLLTAARQAGIEMKASCGGKGSCGKCRVKVVKGSVDYQDQPTQDGWVAACQTLVLDDPVVEIPASSRLNGHQVLLAGAPALPASFPLKPLCRTVRLEVVPPSLTDPGNDLDRLCLAFARATGLQLAGLELEQIRSLPDLLRRNNWRLDLTYGIVGDSARLIGLEVPAGDAAPGSWGIAVDVGTTTVAVYLVDLASGTVAGQAGTHNKQAQFGDDVISRIIYADEQENGLADLQQAVLDTMNGLIQDLISRQGIQSREIKAVTVAANTTMTHLIFGIQPRYIRLEPYVPAVSSFPVLIAGELGLTVHPQALVYAFPAVASYVGGDIVAGSLINGMTESEALTLFLDIGTNGEMALGNQDWIVTCACSAGPAFEGAGITDGMRAMPGAIEGISIDPATYEVTCFAIDGAKPVGICGSGLINALSAMRQTGIIDRAGKIQDLATPRLRRSDGGMEYVLVWAGETAGGRDIVITEADVKNLLRAKGAVYAGLRSLLKAVDLELDSIERICIAGGFGNCLNVAAAVEIGLLPDVAPEKYHFLGNTSVKGAYTALVSSGAVVAAEDLARRMTYLELSLGNGFMEEFMAALFLPHTDLTLFPSIDK</sequence>
<dbReference type="InterPro" id="IPR012675">
    <property type="entry name" value="Beta-grasp_dom_sf"/>
</dbReference>
<dbReference type="PANTHER" id="PTHR42895:SF2">
    <property type="entry name" value="IRON-SULFUR CLUSTER PROTEIN"/>
    <property type="match status" value="1"/>
</dbReference>
<comment type="caution">
    <text evidence="2">The sequence shown here is derived from an EMBL/GenBank/DDBJ whole genome shotgun (WGS) entry which is preliminary data.</text>
</comment>
<dbReference type="STRING" id="1009370.ALO_06363"/>
<dbReference type="Pfam" id="PF17650">
    <property type="entry name" value="RACo_linker"/>
    <property type="match status" value="1"/>
</dbReference>
<dbReference type="PANTHER" id="PTHR42895">
    <property type="entry name" value="IRON-SULFUR CLUSTER-BINDING PROTEIN-RELATED"/>
    <property type="match status" value="1"/>
</dbReference>
<dbReference type="InterPro" id="IPR041414">
    <property type="entry name" value="Raco-like_middle"/>
</dbReference>
<proteinExistence type="predicted"/>
<accession>F7NGT1</accession>
<dbReference type="InterPro" id="IPR052911">
    <property type="entry name" value="Corrinoid_activation_enz"/>
</dbReference>
<dbReference type="eggNOG" id="COG3894">
    <property type="taxonomic scope" value="Bacteria"/>
</dbReference>
<dbReference type="InterPro" id="IPR001041">
    <property type="entry name" value="2Fe-2S_ferredoxin-type"/>
</dbReference>
<gene>
    <name evidence="2" type="ORF">ALO_06363</name>
</gene>
<dbReference type="Pfam" id="PF00111">
    <property type="entry name" value="Fer2"/>
    <property type="match status" value="1"/>
</dbReference>
<feature type="domain" description="2Fe-2S ferredoxin-type" evidence="1">
    <location>
        <begin position="4"/>
        <end position="87"/>
    </location>
</feature>
<dbReference type="InterPro" id="IPR040506">
    <property type="entry name" value="RACo_linker"/>
</dbReference>
<organism evidence="2 3">
    <name type="scientific">Acetonema longum DSM 6540</name>
    <dbReference type="NCBI Taxonomy" id="1009370"/>
    <lineage>
        <taxon>Bacteria</taxon>
        <taxon>Bacillati</taxon>
        <taxon>Bacillota</taxon>
        <taxon>Negativicutes</taxon>
        <taxon>Acetonemataceae</taxon>
        <taxon>Acetonema</taxon>
    </lineage>
</organism>
<dbReference type="InterPro" id="IPR036010">
    <property type="entry name" value="2Fe-2S_ferredoxin-like_sf"/>
</dbReference>